<feature type="non-terminal residue" evidence="6">
    <location>
        <position position="1"/>
    </location>
</feature>
<accession>X1PY51</accession>
<sequence length="251" mass="28663">VSEVLVAFLKDSGYLNYLTRKTSDVELDLINQFYKKIREFEESTIDPVLRNFIEQINLEIESGHQGKLEFNPEQGPDMVKIMTIHSAKGLEFKYVFLVNLTDRKFPTVERKEPIEIPRELVKEIIPEGDVHLGEERRLCYVAMTRAKEKLFFTSADNYHGLRKKKLSRFLIEMGFAPLEILGTGKKHRKKVSLTGFDATPAVVTPDVEELAPKAPRKTSGVGGVILPSHFSFSQLAAFGKQFFGFRRLNQL</sequence>
<dbReference type="GO" id="GO:0043138">
    <property type="term" value="F:3'-5' DNA helicase activity"/>
    <property type="evidence" value="ECO:0007669"/>
    <property type="project" value="TreeGrafter"/>
</dbReference>
<dbReference type="InterPro" id="IPR014017">
    <property type="entry name" value="DNA_helicase_UvrD-like_C"/>
</dbReference>
<dbReference type="SUPFAM" id="SSF52540">
    <property type="entry name" value="P-loop containing nucleoside triphosphate hydrolases"/>
    <property type="match status" value="1"/>
</dbReference>
<keyword evidence="4" id="KW-0067">ATP-binding</keyword>
<gene>
    <name evidence="6" type="ORF">S06H3_50506</name>
</gene>
<feature type="domain" description="UvrD-like helicase C-terminal" evidence="5">
    <location>
        <begin position="20"/>
        <end position="155"/>
    </location>
</feature>
<dbReference type="Gene3D" id="3.40.50.300">
    <property type="entry name" value="P-loop containing nucleotide triphosphate hydrolases"/>
    <property type="match status" value="1"/>
</dbReference>
<dbReference type="EMBL" id="BARV01031985">
    <property type="protein sequence ID" value="GAI43785.1"/>
    <property type="molecule type" value="Genomic_DNA"/>
</dbReference>
<dbReference type="GO" id="GO:0000725">
    <property type="term" value="P:recombinational repair"/>
    <property type="evidence" value="ECO:0007669"/>
    <property type="project" value="TreeGrafter"/>
</dbReference>
<evidence type="ECO:0000259" key="5">
    <source>
        <dbReference type="Pfam" id="PF13361"/>
    </source>
</evidence>
<organism evidence="6">
    <name type="scientific">marine sediment metagenome</name>
    <dbReference type="NCBI Taxonomy" id="412755"/>
    <lineage>
        <taxon>unclassified sequences</taxon>
        <taxon>metagenomes</taxon>
        <taxon>ecological metagenomes</taxon>
    </lineage>
</organism>
<proteinExistence type="predicted"/>
<dbReference type="PANTHER" id="PTHR11070">
    <property type="entry name" value="UVRD / RECB / PCRA DNA HELICASE FAMILY MEMBER"/>
    <property type="match status" value="1"/>
</dbReference>
<reference evidence="6" key="1">
    <citation type="journal article" date="2014" name="Front. Microbiol.">
        <title>High frequency of phylogenetically diverse reductive dehalogenase-homologous genes in deep subseafloor sedimentary metagenomes.</title>
        <authorList>
            <person name="Kawai M."/>
            <person name="Futagami T."/>
            <person name="Toyoda A."/>
            <person name="Takaki Y."/>
            <person name="Nishi S."/>
            <person name="Hori S."/>
            <person name="Arai W."/>
            <person name="Tsubouchi T."/>
            <person name="Morono Y."/>
            <person name="Uchiyama I."/>
            <person name="Ito T."/>
            <person name="Fujiyama A."/>
            <person name="Inagaki F."/>
            <person name="Takami H."/>
        </authorList>
    </citation>
    <scope>NUCLEOTIDE SEQUENCE</scope>
    <source>
        <strain evidence="6">Expedition CK06-06</strain>
    </source>
</reference>
<dbReference type="InterPro" id="IPR027417">
    <property type="entry name" value="P-loop_NTPase"/>
</dbReference>
<dbReference type="GO" id="GO:0003677">
    <property type="term" value="F:DNA binding"/>
    <property type="evidence" value="ECO:0007669"/>
    <property type="project" value="InterPro"/>
</dbReference>
<dbReference type="Pfam" id="PF13361">
    <property type="entry name" value="UvrD_C"/>
    <property type="match status" value="1"/>
</dbReference>
<dbReference type="GO" id="GO:0005524">
    <property type="term" value="F:ATP binding"/>
    <property type="evidence" value="ECO:0007669"/>
    <property type="project" value="UniProtKB-KW"/>
</dbReference>
<evidence type="ECO:0000256" key="4">
    <source>
        <dbReference type="ARBA" id="ARBA00022840"/>
    </source>
</evidence>
<feature type="non-terminal residue" evidence="6">
    <location>
        <position position="251"/>
    </location>
</feature>
<evidence type="ECO:0000313" key="6">
    <source>
        <dbReference type="EMBL" id="GAI43785.1"/>
    </source>
</evidence>
<name>X1PY51_9ZZZZ</name>
<dbReference type="PANTHER" id="PTHR11070:SF2">
    <property type="entry name" value="ATP-DEPENDENT DNA HELICASE SRS2"/>
    <property type="match status" value="1"/>
</dbReference>
<keyword evidence="3" id="KW-0347">Helicase</keyword>
<dbReference type="GO" id="GO:0016787">
    <property type="term" value="F:hydrolase activity"/>
    <property type="evidence" value="ECO:0007669"/>
    <property type="project" value="UniProtKB-KW"/>
</dbReference>
<keyword evidence="2" id="KW-0378">Hydrolase</keyword>
<keyword evidence="1" id="KW-0547">Nucleotide-binding</keyword>
<evidence type="ECO:0000256" key="1">
    <source>
        <dbReference type="ARBA" id="ARBA00022741"/>
    </source>
</evidence>
<dbReference type="InterPro" id="IPR000212">
    <property type="entry name" value="DNA_helicase_UvrD/REP"/>
</dbReference>
<evidence type="ECO:0000256" key="2">
    <source>
        <dbReference type="ARBA" id="ARBA00022801"/>
    </source>
</evidence>
<dbReference type="AlphaFoldDB" id="X1PY51"/>
<comment type="caution">
    <text evidence="6">The sequence shown here is derived from an EMBL/GenBank/DDBJ whole genome shotgun (WGS) entry which is preliminary data.</text>
</comment>
<protein>
    <recommendedName>
        <fullName evidence="5">UvrD-like helicase C-terminal domain-containing protein</fullName>
    </recommendedName>
</protein>
<evidence type="ECO:0000256" key="3">
    <source>
        <dbReference type="ARBA" id="ARBA00022806"/>
    </source>
</evidence>